<evidence type="ECO:0000313" key="2">
    <source>
        <dbReference type="Proteomes" id="UP000050794"/>
    </source>
</evidence>
<reference evidence="3" key="1">
    <citation type="submission" date="2016-06" db="UniProtKB">
        <authorList>
            <consortium name="WormBaseParasite"/>
        </authorList>
    </citation>
    <scope>IDENTIFICATION</scope>
</reference>
<evidence type="ECO:0000313" key="1">
    <source>
        <dbReference type="EMBL" id="VDM45640.1"/>
    </source>
</evidence>
<name>A0A183V0P9_TOXCA</name>
<gene>
    <name evidence="1" type="ORF">TCNE_LOCUS14319</name>
</gene>
<dbReference type="WBParaSite" id="TCNE_0001431901-mRNA-1">
    <property type="protein sequence ID" value="TCNE_0001431901-mRNA-1"/>
    <property type="gene ID" value="TCNE_0001431901"/>
</dbReference>
<dbReference type="AlphaFoldDB" id="A0A183V0P9"/>
<reference evidence="1 2" key="2">
    <citation type="submission" date="2018-11" db="EMBL/GenBank/DDBJ databases">
        <authorList>
            <consortium name="Pathogen Informatics"/>
        </authorList>
    </citation>
    <scope>NUCLEOTIDE SEQUENCE [LARGE SCALE GENOMIC DNA]</scope>
</reference>
<proteinExistence type="predicted"/>
<dbReference type="EMBL" id="UYWY01022183">
    <property type="protein sequence ID" value="VDM45640.1"/>
    <property type="molecule type" value="Genomic_DNA"/>
</dbReference>
<evidence type="ECO:0000313" key="3">
    <source>
        <dbReference type="WBParaSite" id="TCNE_0001431901-mRNA-1"/>
    </source>
</evidence>
<dbReference type="Proteomes" id="UP000050794">
    <property type="component" value="Unassembled WGS sequence"/>
</dbReference>
<protein>
    <submittedName>
        <fullName evidence="3">Pecanex-like protein</fullName>
    </submittedName>
</protein>
<sequence length="102" mass="11285">MRKSILDVLSVDQSNIFKLDAFKQMLYRKSFRVDDGWHGLAVGNSQYCLEDVLVEWLLVLAPVVDVVTEELVTSSSLNEPNAPVKWLCSASSVEASSSHSIA</sequence>
<keyword evidence="2" id="KW-1185">Reference proteome</keyword>
<accession>A0A183V0P9</accession>
<organism evidence="2 3">
    <name type="scientific">Toxocara canis</name>
    <name type="common">Canine roundworm</name>
    <dbReference type="NCBI Taxonomy" id="6265"/>
    <lineage>
        <taxon>Eukaryota</taxon>
        <taxon>Metazoa</taxon>
        <taxon>Ecdysozoa</taxon>
        <taxon>Nematoda</taxon>
        <taxon>Chromadorea</taxon>
        <taxon>Rhabditida</taxon>
        <taxon>Spirurina</taxon>
        <taxon>Ascaridomorpha</taxon>
        <taxon>Ascaridoidea</taxon>
        <taxon>Toxocaridae</taxon>
        <taxon>Toxocara</taxon>
    </lineage>
</organism>